<feature type="domain" description="Glycosyl hydrolase family 30 TIM-barrel" evidence="12">
    <location>
        <begin position="68"/>
        <end position="360"/>
    </location>
</feature>
<dbReference type="InterPro" id="IPR001139">
    <property type="entry name" value="Glyco_hydro_30"/>
</dbReference>
<dbReference type="Gene3D" id="3.20.20.80">
    <property type="entry name" value="Glycosidases"/>
    <property type="match status" value="1"/>
</dbReference>
<feature type="chain" id="PRO_5034242461" description="pyridoxal kinase" evidence="11">
    <location>
        <begin position="19"/>
        <end position="894"/>
    </location>
</feature>
<dbReference type="Pfam" id="PF08543">
    <property type="entry name" value="Phos_pyr_kin"/>
    <property type="match status" value="1"/>
</dbReference>
<dbReference type="GO" id="GO:0005524">
    <property type="term" value="F:ATP binding"/>
    <property type="evidence" value="ECO:0007669"/>
    <property type="project" value="UniProtKB-KW"/>
</dbReference>
<dbReference type="InterPro" id="IPR029056">
    <property type="entry name" value="Ribokinase-like"/>
</dbReference>
<comment type="similarity">
    <text evidence="1 10">Belongs to the glycosyl hydrolase 30 family.</text>
</comment>
<dbReference type="AlphaFoldDB" id="A0A8H3CW82"/>
<dbReference type="PANTHER" id="PTHR11069:SF23">
    <property type="entry name" value="LYSOSOMAL ACID GLUCOSYLCERAMIDASE"/>
    <property type="match status" value="1"/>
</dbReference>
<dbReference type="GO" id="GO:0009443">
    <property type="term" value="P:pyridoxal 5'-phosphate salvage"/>
    <property type="evidence" value="ECO:0007669"/>
    <property type="project" value="InterPro"/>
</dbReference>
<evidence type="ECO:0000256" key="6">
    <source>
        <dbReference type="ARBA" id="ARBA00022741"/>
    </source>
</evidence>
<name>A0A8H3CW82_9AGAM</name>
<dbReference type="Pfam" id="PF14226">
    <property type="entry name" value="DIOX_N"/>
    <property type="match status" value="1"/>
</dbReference>
<evidence type="ECO:0000256" key="9">
    <source>
        <dbReference type="ARBA" id="ARBA00022840"/>
    </source>
</evidence>
<evidence type="ECO:0000259" key="14">
    <source>
        <dbReference type="Pfam" id="PF14226"/>
    </source>
</evidence>
<dbReference type="InterPro" id="IPR017853">
    <property type="entry name" value="GH"/>
</dbReference>
<protein>
    <recommendedName>
        <fullName evidence="3">pyridoxal kinase</fullName>
        <ecNumber evidence="3">2.7.1.35</ecNumber>
    </recommendedName>
</protein>
<dbReference type="Pfam" id="PF02055">
    <property type="entry name" value="Glyco_hydro_30"/>
    <property type="match status" value="1"/>
</dbReference>
<dbReference type="SUPFAM" id="SSF51445">
    <property type="entry name" value="(Trans)glycosidases"/>
    <property type="match status" value="1"/>
</dbReference>
<feature type="domain" description="Non-haem dioxygenase N-terminal" evidence="14">
    <location>
        <begin position="766"/>
        <end position="881"/>
    </location>
</feature>
<evidence type="ECO:0000256" key="5">
    <source>
        <dbReference type="ARBA" id="ARBA00022729"/>
    </source>
</evidence>
<dbReference type="EC" id="2.7.1.35" evidence="3"/>
<dbReference type="Gene3D" id="2.60.120.330">
    <property type="entry name" value="B-lactam Antibiotic, Isopenicillin N Synthase, Chain"/>
    <property type="match status" value="1"/>
</dbReference>
<comment type="similarity">
    <text evidence="2">Belongs to the pyridoxine kinase family.</text>
</comment>
<evidence type="ECO:0000256" key="8">
    <source>
        <dbReference type="ARBA" id="ARBA00022801"/>
    </source>
</evidence>
<evidence type="ECO:0000256" key="10">
    <source>
        <dbReference type="RuleBase" id="RU361188"/>
    </source>
</evidence>
<evidence type="ECO:0000259" key="12">
    <source>
        <dbReference type="Pfam" id="PF02055"/>
    </source>
</evidence>
<evidence type="ECO:0000256" key="2">
    <source>
        <dbReference type="ARBA" id="ARBA00008805"/>
    </source>
</evidence>
<accession>A0A8H3CW82</accession>
<keyword evidence="4" id="KW-0808">Transferase</keyword>
<dbReference type="Gene3D" id="3.40.1190.20">
    <property type="match status" value="1"/>
</dbReference>
<dbReference type="SUPFAM" id="SSF53613">
    <property type="entry name" value="Ribokinase-like"/>
    <property type="match status" value="1"/>
</dbReference>
<evidence type="ECO:0000256" key="1">
    <source>
        <dbReference type="ARBA" id="ARBA00005382"/>
    </source>
</evidence>
<dbReference type="GO" id="GO:0004348">
    <property type="term" value="F:glucosylceramidase activity"/>
    <property type="evidence" value="ECO:0007669"/>
    <property type="project" value="InterPro"/>
</dbReference>
<comment type="caution">
    <text evidence="15">The sequence shown here is derived from an EMBL/GenBank/DDBJ whole genome shotgun (WGS) entry which is preliminary data.</text>
</comment>
<keyword evidence="8 10" id="KW-0378">Hydrolase</keyword>
<proteinExistence type="inferred from homology"/>
<dbReference type="InterPro" id="IPR033453">
    <property type="entry name" value="Glyco_hydro_30_TIM-barrel"/>
</dbReference>
<evidence type="ECO:0000256" key="4">
    <source>
        <dbReference type="ARBA" id="ARBA00022679"/>
    </source>
</evidence>
<dbReference type="InterPro" id="IPR027443">
    <property type="entry name" value="IPNS-like_sf"/>
</dbReference>
<dbReference type="InterPro" id="IPR004625">
    <property type="entry name" value="PyrdxlKinase"/>
</dbReference>
<dbReference type="PANTHER" id="PTHR11069">
    <property type="entry name" value="GLUCOSYLCERAMIDASE"/>
    <property type="match status" value="1"/>
</dbReference>
<dbReference type="InterPro" id="IPR026992">
    <property type="entry name" value="DIOX_N"/>
</dbReference>
<evidence type="ECO:0000256" key="7">
    <source>
        <dbReference type="ARBA" id="ARBA00022777"/>
    </source>
</evidence>
<dbReference type="GO" id="GO:0006680">
    <property type="term" value="P:glucosylceramide catabolic process"/>
    <property type="evidence" value="ECO:0007669"/>
    <property type="project" value="TreeGrafter"/>
</dbReference>
<evidence type="ECO:0000313" key="15">
    <source>
        <dbReference type="EMBL" id="CAE6499698.1"/>
    </source>
</evidence>
<keyword evidence="7" id="KW-0418">Kinase</keyword>
<dbReference type="InterPro" id="IPR013749">
    <property type="entry name" value="PM/HMP-P_kinase-1"/>
</dbReference>
<keyword evidence="10" id="KW-0326">Glycosidase</keyword>
<dbReference type="GO" id="GO:0016020">
    <property type="term" value="C:membrane"/>
    <property type="evidence" value="ECO:0007669"/>
    <property type="project" value="GOC"/>
</dbReference>
<evidence type="ECO:0000259" key="13">
    <source>
        <dbReference type="Pfam" id="PF08543"/>
    </source>
</evidence>
<feature type="domain" description="Pyridoxamine kinase/Phosphomethylpyrimidine kinase" evidence="13">
    <location>
        <begin position="524"/>
        <end position="609"/>
    </location>
</feature>
<evidence type="ECO:0000313" key="16">
    <source>
        <dbReference type="Proteomes" id="UP000663853"/>
    </source>
</evidence>
<sequence>MRLILFTVASGLLHLTAAQTIYDIWQTTWDRSKLLTRTSDPVINFVTKGAIGDADIVVSDGTVYQQMDGFGATLTDSSAQVFNNLKTKNSVNYWALLNKLFDVTDGAATAGFGVLRLNLGASDFSAKAYSFDDQSGDTSLASFSLDNAPSYLWSVLKDIYSINSKIKLYVVPWSPPAWMKSGGTMNGGTLLTQYNGVYAQYLFKTVQQLTSRGFPNEPQNSNPTYPTTSMPASQEAAIGQALRPLLDNNGFSSVKIIGFEHNWDNAGGYPIDLMNAAPNAFAGVAFHCYASGGPSQLETFHTAFPNKEIYFTECTGSFGSDWWSDIKWTMDNIAIGAPQHWARTALEWNLASDESGGPLFPGTNSCTNPACRAITTIKSDGSYELNQEFYSLAQASRAVVPKDAGGPIGQRIGVTVGGNLSWALRVNAFVTKRTNSADWNRYSIVVLNWNDNASTSWNPQPVKATIEFRGVQVQCNKAATFPLQLLGWDVDAINTVQFSNHSGYVPGADGLSALADFAAYLKAKNPNLLFVLDPVMGDDGRMYVANDVLPIYRDRLLPLATIITPNWFEVELMTQIHLASQDSIRLALRSLHFDHGVRNVVVTSVIVREGSQLSDEVTAAELRAGSSYSVDGASNTIKDEYILCIASSAHEDPSVEPSVYALAVPRIKGYFSGTGDLFSTLVLAHFHQLQHSNTNGSLHTTTRSIPLLAQAASRALHTTHAVLRRTQKHSLALAAQSSEDPSSSNAYTDDELDAKEPLRRVLLASDISGLSGDADSKAQVASAIREACIHVGFFYVKNHGIDETMIRSTVEAARRFFDLSLEEKMKLDVHKSPNFKGYTPLLGENTNPENRGDLHECFDIGPEIDASTNSSMSGSNVWPPEDATPGFQEAVLKY</sequence>
<gene>
    <name evidence="15" type="ORF">RDB_LOCUS111048</name>
</gene>
<dbReference type="InterPro" id="IPR013780">
    <property type="entry name" value="Glyco_hydro_b"/>
</dbReference>
<evidence type="ECO:0000256" key="11">
    <source>
        <dbReference type="SAM" id="SignalP"/>
    </source>
</evidence>
<dbReference type="Gene3D" id="2.60.40.1180">
    <property type="entry name" value="Golgi alpha-mannosidase II"/>
    <property type="match status" value="1"/>
</dbReference>
<dbReference type="CDD" id="cd01173">
    <property type="entry name" value="pyridoxal_pyridoxamine_kinase"/>
    <property type="match status" value="1"/>
</dbReference>
<dbReference type="GO" id="GO:0008478">
    <property type="term" value="F:pyridoxal kinase activity"/>
    <property type="evidence" value="ECO:0007669"/>
    <property type="project" value="UniProtKB-EC"/>
</dbReference>
<keyword evidence="9" id="KW-0067">ATP-binding</keyword>
<dbReference type="Proteomes" id="UP000663853">
    <property type="component" value="Unassembled WGS sequence"/>
</dbReference>
<keyword evidence="5 11" id="KW-0732">Signal</keyword>
<reference evidence="15" key="1">
    <citation type="submission" date="2021-01" db="EMBL/GenBank/DDBJ databases">
        <authorList>
            <person name="Kaushik A."/>
        </authorList>
    </citation>
    <scope>NUCLEOTIDE SEQUENCE</scope>
    <source>
        <strain evidence="15">AG6-10EEA</strain>
    </source>
</reference>
<keyword evidence="6" id="KW-0547">Nucleotide-binding</keyword>
<evidence type="ECO:0000256" key="3">
    <source>
        <dbReference type="ARBA" id="ARBA00012104"/>
    </source>
</evidence>
<dbReference type="SUPFAM" id="SSF51197">
    <property type="entry name" value="Clavaminate synthase-like"/>
    <property type="match status" value="1"/>
</dbReference>
<organism evidence="15 16">
    <name type="scientific">Rhizoctonia solani</name>
    <dbReference type="NCBI Taxonomy" id="456999"/>
    <lineage>
        <taxon>Eukaryota</taxon>
        <taxon>Fungi</taxon>
        <taxon>Dikarya</taxon>
        <taxon>Basidiomycota</taxon>
        <taxon>Agaricomycotina</taxon>
        <taxon>Agaricomycetes</taxon>
        <taxon>Cantharellales</taxon>
        <taxon>Ceratobasidiaceae</taxon>
        <taxon>Rhizoctonia</taxon>
    </lineage>
</organism>
<dbReference type="EMBL" id="CAJMXA010003514">
    <property type="protein sequence ID" value="CAE6499698.1"/>
    <property type="molecule type" value="Genomic_DNA"/>
</dbReference>
<feature type="signal peptide" evidence="11">
    <location>
        <begin position="1"/>
        <end position="18"/>
    </location>
</feature>